<dbReference type="CDD" id="cd01832">
    <property type="entry name" value="SGNH_hydrolase_like_1"/>
    <property type="match status" value="1"/>
</dbReference>
<accession>A0A6J6K0T0</accession>
<reference evidence="2" key="1">
    <citation type="submission" date="2020-05" db="EMBL/GenBank/DDBJ databases">
        <authorList>
            <person name="Chiriac C."/>
            <person name="Salcher M."/>
            <person name="Ghai R."/>
            <person name="Kavagutti S V."/>
        </authorList>
    </citation>
    <scope>NUCLEOTIDE SEQUENCE</scope>
</reference>
<organism evidence="2">
    <name type="scientific">freshwater metagenome</name>
    <dbReference type="NCBI Taxonomy" id="449393"/>
    <lineage>
        <taxon>unclassified sequences</taxon>
        <taxon>metagenomes</taxon>
        <taxon>ecological metagenomes</taxon>
    </lineage>
</organism>
<dbReference type="AlphaFoldDB" id="A0A6J6K0T0"/>
<dbReference type="Gene3D" id="3.40.50.1110">
    <property type="entry name" value="SGNH hydrolase"/>
    <property type="match status" value="1"/>
</dbReference>
<feature type="domain" description="SGNH hydrolase-type esterase" evidence="1">
    <location>
        <begin position="9"/>
        <end position="184"/>
    </location>
</feature>
<gene>
    <name evidence="2" type="ORF">UFOPK2162_00561</name>
</gene>
<dbReference type="PANTHER" id="PTHR43784">
    <property type="entry name" value="GDSL-LIKE LIPASE/ACYLHYDROLASE, PUTATIVE (AFU_ORTHOLOGUE AFUA_2G00820)-RELATED"/>
    <property type="match status" value="1"/>
</dbReference>
<protein>
    <submittedName>
        <fullName evidence="2">Unannotated protein</fullName>
    </submittedName>
</protein>
<evidence type="ECO:0000259" key="1">
    <source>
        <dbReference type="Pfam" id="PF13472"/>
    </source>
</evidence>
<sequence length="259" mass="28438">MIFNRLVVCGDSYSEGMSDDVVAGNYRGWADRVADGLAAKSPTFTYANLAVRGKLLQQVIDDQLPVALTYVTGPDTLFSFHAGANDALRPGFDAAVAKQKYQDAVRRVAASGATVMLFTVLEDTGNSGRGSKVWQERFGAFNDGVREIGAEVGAIVVDANGEKFFSDKRFLAFDRLHLNAMGHSRCADAVLEKLGYDFDPGWRIPLPPATPTPWIKERAIGVAWFFVFALPWIIRRLRGRSSGDGRACKYPTPISWPKK</sequence>
<proteinExistence type="predicted"/>
<dbReference type="InterPro" id="IPR013830">
    <property type="entry name" value="SGNH_hydro"/>
</dbReference>
<dbReference type="Pfam" id="PF13472">
    <property type="entry name" value="Lipase_GDSL_2"/>
    <property type="match status" value="1"/>
</dbReference>
<dbReference type="EMBL" id="CAEZVZ010000060">
    <property type="protein sequence ID" value="CAB4642408.1"/>
    <property type="molecule type" value="Genomic_DNA"/>
</dbReference>
<name>A0A6J6K0T0_9ZZZZ</name>
<dbReference type="InterPro" id="IPR053140">
    <property type="entry name" value="GDSL_Rv0518-like"/>
</dbReference>
<evidence type="ECO:0000313" key="2">
    <source>
        <dbReference type="EMBL" id="CAB4642408.1"/>
    </source>
</evidence>
<dbReference type="SUPFAM" id="SSF52266">
    <property type="entry name" value="SGNH hydrolase"/>
    <property type="match status" value="1"/>
</dbReference>
<dbReference type="PANTHER" id="PTHR43784:SF2">
    <property type="entry name" value="GDSL-LIKE LIPASE_ACYLHYDROLASE, PUTATIVE (AFU_ORTHOLOGUE AFUA_2G00820)-RELATED"/>
    <property type="match status" value="1"/>
</dbReference>
<dbReference type="InterPro" id="IPR036514">
    <property type="entry name" value="SGNH_hydro_sf"/>
</dbReference>